<keyword evidence="2" id="KW-1185">Reference proteome</keyword>
<reference evidence="1" key="1">
    <citation type="journal article" date="2019" name="bioRxiv">
        <title>The Genome of the Zebra Mussel, Dreissena polymorpha: A Resource for Invasive Species Research.</title>
        <authorList>
            <person name="McCartney M.A."/>
            <person name="Auch B."/>
            <person name="Kono T."/>
            <person name="Mallez S."/>
            <person name="Zhang Y."/>
            <person name="Obille A."/>
            <person name="Becker A."/>
            <person name="Abrahante J.E."/>
            <person name="Garbe J."/>
            <person name="Badalamenti J.P."/>
            <person name="Herman A."/>
            <person name="Mangelson H."/>
            <person name="Liachko I."/>
            <person name="Sullivan S."/>
            <person name="Sone E.D."/>
            <person name="Koren S."/>
            <person name="Silverstein K.A.T."/>
            <person name="Beckman K.B."/>
            <person name="Gohl D.M."/>
        </authorList>
    </citation>
    <scope>NUCLEOTIDE SEQUENCE</scope>
    <source>
        <strain evidence="1">Duluth1</strain>
        <tissue evidence="1">Whole animal</tissue>
    </source>
</reference>
<name>A0A9D4GVA7_DREPO</name>
<proteinExistence type="predicted"/>
<dbReference type="Proteomes" id="UP000828390">
    <property type="component" value="Unassembled WGS sequence"/>
</dbReference>
<dbReference type="EMBL" id="JAIWYP010000005">
    <property type="protein sequence ID" value="KAH3823628.1"/>
    <property type="molecule type" value="Genomic_DNA"/>
</dbReference>
<gene>
    <name evidence="1" type="ORF">DPMN_125438</name>
</gene>
<accession>A0A9D4GVA7</accession>
<reference evidence="1" key="2">
    <citation type="submission" date="2020-11" db="EMBL/GenBank/DDBJ databases">
        <authorList>
            <person name="McCartney M.A."/>
            <person name="Auch B."/>
            <person name="Kono T."/>
            <person name="Mallez S."/>
            <person name="Becker A."/>
            <person name="Gohl D.M."/>
            <person name="Silverstein K.A.T."/>
            <person name="Koren S."/>
            <person name="Bechman K.B."/>
            <person name="Herman A."/>
            <person name="Abrahante J.E."/>
            <person name="Garbe J."/>
        </authorList>
    </citation>
    <scope>NUCLEOTIDE SEQUENCE</scope>
    <source>
        <strain evidence="1">Duluth1</strain>
        <tissue evidence="1">Whole animal</tissue>
    </source>
</reference>
<evidence type="ECO:0000313" key="2">
    <source>
        <dbReference type="Proteomes" id="UP000828390"/>
    </source>
</evidence>
<protein>
    <submittedName>
        <fullName evidence="1">Uncharacterized protein</fullName>
    </submittedName>
</protein>
<dbReference type="AlphaFoldDB" id="A0A9D4GVA7"/>
<evidence type="ECO:0000313" key="1">
    <source>
        <dbReference type="EMBL" id="KAH3823628.1"/>
    </source>
</evidence>
<comment type="caution">
    <text evidence="1">The sequence shown here is derived from an EMBL/GenBank/DDBJ whole genome shotgun (WGS) entry which is preliminary data.</text>
</comment>
<organism evidence="1 2">
    <name type="scientific">Dreissena polymorpha</name>
    <name type="common">Zebra mussel</name>
    <name type="synonym">Mytilus polymorpha</name>
    <dbReference type="NCBI Taxonomy" id="45954"/>
    <lineage>
        <taxon>Eukaryota</taxon>
        <taxon>Metazoa</taxon>
        <taxon>Spiralia</taxon>
        <taxon>Lophotrochozoa</taxon>
        <taxon>Mollusca</taxon>
        <taxon>Bivalvia</taxon>
        <taxon>Autobranchia</taxon>
        <taxon>Heteroconchia</taxon>
        <taxon>Euheterodonta</taxon>
        <taxon>Imparidentia</taxon>
        <taxon>Neoheterodontei</taxon>
        <taxon>Myida</taxon>
        <taxon>Dreissenoidea</taxon>
        <taxon>Dreissenidae</taxon>
        <taxon>Dreissena</taxon>
    </lineage>
</organism>
<sequence length="67" mass="7475">MGTAIALSSMSDLDIISKNKNINQKTKMKLHDSLIDVIALYSFETWTHKSCRIATSSVRDVSSQKDT</sequence>